<dbReference type="SUPFAM" id="SSF75471">
    <property type="entry name" value="YhbY-like"/>
    <property type="match status" value="1"/>
</dbReference>
<dbReference type="InterPro" id="IPR051925">
    <property type="entry name" value="RNA-binding_domain"/>
</dbReference>
<dbReference type="Proteomes" id="UP000051008">
    <property type="component" value="Unassembled WGS sequence"/>
</dbReference>
<sequence length="105" mass="12128">MMAGLRGKQKRYLRSQAHEMRPLFQVGKDGLSANWLKQIEDAIEKRELLKINLLQNTMVEVAEVKEFIEAHSQIQVVQTIGHVLVLYCPAKKKEHRSYSLEVAKL</sequence>
<keyword evidence="5" id="KW-1185">Reference proteome</keyword>
<dbReference type="SMART" id="SM01103">
    <property type="entry name" value="CRS1_YhbY"/>
    <property type="match status" value="1"/>
</dbReference>
<evidence type="ECO:0000313" key="4">
    <source>
        <dbReference type="EMBL" id="KRM65130.1"/>
    </source>
</evidence>
<protein>
    <submittedName>
        <fullName evidence="4">RNA-binding protein</fullName>
    </submittedName>
</protein>
<feature type="domain" description="CRM" evidence="3">
    <location>
        <begin position="3"/>
        <end position="99"/>
    </location>
</feature>
<dbReference type="InterPro" id="IPR035920">
    <property type="entry name" value="YhbY-like_sf"/>
</dbReference>
<dbReference type="PROSITE" id="PS51295">
    <property type="entry name" value="CRM"/>
    <property type="match status" value="1"/>
</dbReference>
<organism evidence="4 5">
    <name type="scientific">Ligilactobacillus agilis DSM 20509</name>
    <dbReference type="NCBI Taxonomy" id="1423718"/>
    <lineage>
        <taxon>Bacteria</taxon>
        <taxon>Bacillati</taxon>
        <taxon>Bacillota</taxon>
        <taxon>Bacilli</taxon>
        <taxon>Lactobacillales</taxon>
        <taxon>Lactobacillaceae</taxon>
        <taxon>Ligilactobacillus</taxon>
    </lineage>
</organism>
<dbReference type="GO" id="GO:0003723">
    <property type="term" value="F:RNA binding"/>
    <property type="evidence" value="ECO:0007669"/>
    <property type="project" value="UniProtKB-UniRule"/>
</dbReference>
<evidence type="ECO:0000256" key="1">
    <source>
        <dbReference type="ARBA" id="ARBA00022884"/>
    </source>
</evidence>
<dbReference type="NCBIfam" id="TIGR00253">
    <property type="entry name" value="RNA_bind_YhbY"/>
    <property type="match status" value="1"/>
</dbReference>
<keyword evidence="1 2" id="KW-0694">RNA-binding</keyword>
<comment type="caution">
    <text evidence="4">The sequence shown here is derived from an EMBL/GenBank/DDBJ whole genome shotgun (WGS) entry which is preliminary data.</text>
</comment>
<dbReference type="PATRIC" id="fig|1423718.3.peg.1548"/>
<evidence type="ECO:0000313" key="5">
    <source>
        <dbReference type="Proteomes" id="UP000051008"/>
    </source>
</evidence>
<dbReference type="PANTHER" id="PTHR40065:SF3">
    <property type="entry name" value="RNA-BINDING PROTEIN YHBY"/>
    <property type="match status" value="1"/>
</dbReference>
<accession>A0A0R2AEG0</accession>
<evidence type="ECO:0000256" key="2">
    <source>
        <dbReference type="PROSITE-ProRule" id="PRU00626"/>
    </source>
</evidence>
<dbReference type="PANTHER" id="PTHR40065">
    <property type="entry name" value="RNA-BINDING PROTEIN YHBY"/>
    <property type="match status" value="1"/>
</dbReference>
<name>A0A0R2AEG0_9LACO</name>
<dbReference type="Gene3D" id="3.30.110.60">
    <property type="entry name" value="YhbY-like"/>
    <property type="match status" value="1"/>
</dbReference>
<reference evidence="4 5" key="1">
    <citation type="journal article" date="2015" name="Genome Announc.">
        <title>Expanding the biotechnology potential of lactobacilli through comparative genomics of 213 strains and associated genera.</title>
        <authorList>
            <person name="Sun Z."/>
            <person name="Harris H.M."/>
            <person name="McCann A."/>
            <person name="Guo C."/>
            <person name="Argimon S."/>
            <person name="Zhang W."/>
            <person name="Yang X."/>
            <person name="Jeffery I.B."/>
            <person name="Cooney J.C."/>
            <person name="Kagawa T.F."/>
            <person name="Liu W."/>
            <person name="Song Y."/>
            <person name="Salvetti E."/>
            <person name="Wrobel A."/>
            <person name="Rasinkangas P."/>
            <person name="Parkhill J."/>
            <person name="Rea M.C."/>
            <person name="O'Sullivan O."/>
            <person name="Ritari J."/>
            <person name="Douillard F.P."/>
            <person name="Paul Ross R."/>
            <person name="Yang R."/>
            <person name="Briner A.E."/>
            <person name="Felis G.E."/>
            <person name="de Vos W.M."/>
            <person name="Barrangou R."/>
            <person name="Klaenhammer T.R."/>
            <person name="Caufield P.W."/>
            <person name="Cui Y."/>
            <person name="Zhang H."/>
            <person name="O'Toole P.W."/>
        </authorList>
    </citation>
    <scope>NUCLEOTIDE SEQUENCE [LARGE SCALE GENOMIC DNA]</scope>
    <source>
        <strain evidence="4 5">DSM 20509</strain>
    </source>
</reference>
<evidence type="ECO:0000259" key="3">
    <source>
        <dbReference type="PROSITE" id="PS51295"/>
    </source>
</evidence>
<gene>
    <name evidence="4" type="ORF">FC14_GL001483</name>
</gene>
<dbReference type="InterPro" id="IPR017924">
    <property type="entry name" value="RNA-binding_YhbY"/>
</dbReference>
<dbReference type="InterPro" id="IPR001890">
    <property type="entry name" value="RNA-binding_CRM"/>
</dbReference>
<dbReference type="AlphaFoldDB" id="A0A0R2AEG0"/>
<dbReference type="EMBL" id="AYYP01000019">
    <property type="protein sequence ID" value="KRM65130.1"/>
    <property type="molecule type" value="Genomic_DNA"/>
</dbReference>
<proteinExistence type="predicted"/>
<dbReference type="Pfam" id="PF01985">
    <property type="entry name" value="CRS1_YhbY"/>
    <property type="match status" value="1"/>
</dbReference>